<dbReference type="PROSITE" id="PS51354">
    <property type="entry name" value="GLUTAREDOXIN_2"/>
    <property type="match status" value="1"/>
</dbReference>
<proteinExistence type="inferred from homology"/>
<reference evidence="2" key="1">
    <citation type="submission" date="2022-06" db="EMBL/GenBank/DDBJ databases">
        <title>Genome sequencing of Brevibacillus sp. BB3-R1.</title>
        <authorList>
            <person name="Heo J."/>
            <person name="Lee D."/>
            <person name="Won M."/>
            <person name="Han B.-H."/>
            <person name="Hong S.-B."/>
            <person name="Kwon S.-W."/>
        </authorList>
    </citation>
    <scope>NUCLEOTIDE SEQUENCE</scope>
    <source>
        <strain evidence="2">BB3-R1</strain>
    </source>
</reference>
<dbReference type="SUPFAM" id="SSF52833">
    <property type="entry name" value="Thioredoxin-like"/>
    <property type="match status" value="1"/>
</dbReference>
<dbReference type="Pfam" id="PF03960">
    <property type="entry name" value="ArsC"/>
    <property type="match status" value="1"/>
</dbReference>
<accession>A0ABY4WIP4</accession>
<dbReference type="PANTHER" id="PTHR30041:SF8">
    <property type="entry name" value="PROTEIN YFFB"/>
    <property type="match status" value="1"/>
</dbReference>
<dbReference type="NCBIfam" id="TIGR01617">
    <property type="entry name" value="arsC_related"/>
    <property type="match status" value="1"/>
</dbReference>
<comment type="similarity">
    <text evidence="1">Belongs to the ArsC family.</text>
</comment>
<dbReference type="PANTHER" id="PTHR30041">
    <property type="entry name" value="ARSENATE REDUCTASE"/>
    <property type="match status" value="1"/>
</dbReference>
<dbReference type="EMBL" id="CP098755">
    <property type="protein sequence ID" value="USG66744.1"/>
    <property type="molecule type" value="Genomic_DNA"/>
</dbReference>
<dbReference type="Proteomes" id="UP001056500">
    <property type="component" value="Chromosome"/>
</dbReference>
<dbReference type="InterPro" id="IPR006660">
    <property type="entry name" value="Arsenate_reductase-like"/>
</dbReference>
<evidence type="ECO:0000313" key="3">
    <source>
        <dbReference type="Proteomes" id="UP001056500"/>
    </source>
</evidence>
<keyword evidence="3" id="KW-1185">Reference proteome</keyword>
<name>A0ABY4WIP4_9BACL</name>
<protein>
    <submittedName>
        <fullName evidence="2">Arsenate reductase family protein</fullName>
    </submittedName>
</protein>
<dbReference type="CDD" id="cd03036">
    <property type="entry name" value="ArsC_like"/>
    <property type="match status" value="1"/>
</dbReference>
<evidence type="ECO:0000313" key="2">
    <source>
        <dbReference type="EMBL" id="USG66744.1"/>
    </source>
</evidence>
<organism evidence="2 3">
    <name type="scientific">Brevibacillus ruminantium</name>
    <dbReference type="NCBI Taxonomy" id="2950604"/>
    <lineage>
        <taxon>Bacteria</taxon>
        <taxon>Bacillati</taxon>
        <taxon>Bacillota</taxon>
        <taxon>Bacilli</taxon>
        <taxon>Bacillales</taxon>
        <taxon>Paenibacillaceae</taxon>
        <taxon>Brevibacillus</taxon>
    </lineage>
</organism>
<gene>
    <name evidence="2" type="ORF">NDK47_05450</name>
</gene>
<dbReference type="InterPro" id="IPR036249">
    <property type="entry name" value="Thioredoxin-like_sf"/>
</dbReference>
<sequence>MTIKAYLYDKCGTCRKAKQWLQQNGVSFEEILIVDAPPAADELHSMWRASGLPLNKFFNTSGQFYRELGLKDKLPAMSEDEMLKLLASNGKLIKRPLVSDGQTVTVGFKEDEYEKAWGNR</sequence>
<dbReference type="RefSeq" id="WP_251873851.1">
    <property type="nucleotide sequence ID" value="NZ_CP098755.1"/>
</dbReference>
<evidence type="ECO:0000256" key="1">
    <source>
        <dbReference type="PROSITE-ProRule" id="PRU01282"/>
    </source>
</evidence>
<dbReference type="InterPro" id="IPR006504">
    <property type="entry name" value="Tscrpt_reg_Spx/MgsR"/>
</dbReference>
<dbReference type="PROSITE" id="PS51353">
    <property type="entry name" value="ARSC"/>
    <property type="match status" value="1"/>
</dbReference>
<dbReference type="Gene3D" id="3.40.30.10">
    <property type="entry name" value="Glutaredoxin"/>
    <property type="match status" value="1"/>
</dbReference>